<dbReference type="RefSeq" id="WP_128706295.1">
    <property type="nucleotide sequence ID" value="NZ_RLII01000023.1"/>
</dbReference>
<keyword evidence="8" id="KW-1185">Reference proteome</keyword>
<dbReference type="Gene3D" id="3.10.105.10">
    <property type="entry name" value="Dipeptide-binding Protein, Domain 3"/>
    <property type="match status" value="1"/>
</dbReference>
<dbReference type="FunFam" id="3.90.76.10:FF:000001">
    <property type="entry name" value="Oligopeptide ABC transporter substrate-binding protein"/>
    <property type="match status" value="1"/>
</dbReference>
<proteinExistence type="inferred from homology"/>
<dbReference type="PROSITE" id="PS01040">
    <property type="entry name" value="SBP_BACTERIAL_5"/>
    <property type="match status" value="1"/>
</dbReference>
<dbReference type="InterPro" id="IPR023765">
    <property type="entry name" value="SBP_5_CS"/>
</dbReference>
<evidence type="ECO:0000313" key="8">
    <source>
        <dbReference type="Proteomes" id="UP000289166"/>
    </source>
</evidence>
<dbReference type="Gene3D" id="3.90.76.10">
    <property type="entry name" value="Dipeptide-binding Protein, Domain 1"/>
    <property type="match status" value="1"/>
</dbReference>
<gene>
    <name evidence="7" type="ORF">EFD62_13860</name>
</gene>
<dbReference type="GO" id="GO:0043190">
    <property type="term" value="C:ATP-binding cassette (ABC) transporter complex"/>
    <property type="evidence" value="ECO:0007669"/>
    <property type="project" value="InterPro"/>
</dbReference>
<evidence type="ECO:0000313" key="7">
    <source>
        <dbReference type="EMBL" id="RXE58177.1"/>
    </source>
</evidence>
<accession>A0A4Q0I357</accession>
<dbReference type="GO" id="GO:1904680">
    <property type="term" value="F:peptide transmembrane transporter activity"/>
    <property type="evidence" value="ECO:0007669"/>
    <property type="project" value="TreeGrafter"/>
</dbReference>
<comment type="similarity">
    <text evidence="2">Belongs to the bacterial solute-binding protein 5 family.</text>
</comment>
<keyword evidence="4 5" id="KW-0732">Signal</keyword>
<keyword evidence="3" id="KW-0813">Transport</keyword>
<dbReference type="EMBL" id="RLII01000023">
    <property type="protein sequence ID" value="RXE58177.1"/>
    <property type="molecule type" value="Genomic_DNA"/>
</dbReference>
<name>A0A4Q0I357_9FIRM</name>
<protein>
    <submittedName>
        <fullName evidence="7">Peptide ABC transporter substrate-binding protein</fullName>
    </submittedName>
</protein>
<dbReference type="PANTHER" id="PTHR30290">
    <property type="entry name" value="PERIPLASMIC BINDING COMPONENT OF ABC TRANSPORTER"/>
    <property type="match status" value="1"/>
</dbReference>
<comment type="subcellular location">
    <subcellularLocation>
        <location evidence="1">Cell membrane</location>
        <topology evidence="1">Lipid-anchor</topology>
    </subcellularLocation>
</comment>
<evidence type="ECO:0000256" key="5">
    <source>
        <dbReference type="SAM" id="SignalP"/>
    </source>
</evidence>
<organism evidence="7 8">
    <name type="scientific">Acetivibrio mesophilus</name>
    <dbReference type="NCBI Taxonomy" id="2487273"/>
    <lineage>
        <taxon>Bacteria</taxon>
        <taxon>Bacillati</taxon>
        <taxon>Bacillota</taxon>
        <taxon>Clostridia</taxon>
        <taxon>Eubacteriales</taxon>
        <taxon>Oscillospiraceae</taxon>
        <taxon>Acetivibrio</taxon>
    </lineage>
</organism>
<comment type="caution">
    <text evidence="7">The sequence shown here is derived from an EMBL/GenBank/DDBJ whole genome shotgun (WGS) entry which is preliminary data.</text>
</comment>
<dbReference type="OrthoDB" id="9801912at2"/>
<dbReference type="Proteomes" id="UP000289166">
    <property type="component" value="Unassembled WGS sequence"/>
</dbReference>
<dbReference type="GO" id="GO:0015833">
    <property type="term" value="P:peptide transport"/>
    <property type="evidence" value="ECO:0007669"/>
    <property type="project" value="TreeGrafter"/>
</dbReference>
<dbReference type="Pfam" id="PF00496">
    <property type="entry name" value="SBP_bac_5"/>
    <property type="match status" value="1"/>
</dbReference>
<dbReference type="InterPro" id="IPR000914">
    <property type="entry name" value="SBP_5_dom"/>
</dbReference>
<dbReference type="Gene3D" id="3.40.190.10">
    <property type="entry name" value="Periplasmic binding protein-like II"/>
    <property type="match status" value="1"/>
</dbReference>
<dbReference type="GO" id="GO:0030288">
    <property type="term" value="C:outer membrane-bounded periplasmic space"/>
    <property type="evidence" value="ECO:0007669"/>
    <property type="project" value="UniProtKB-ARBA"/>
</dbReference>
<dbReference type="InterPro" id="IPR030678">
    <property type="entry name" value="Peptide/Ni-bd"/>
</dbReference>
<sequence>MKKILALLTTFITVATVLSGCGGSPKSSSSDQVIRATIASEPKTLDPSLNNAVDGGNYILCAFEGLTTIGKDGTIVAGTAERWETSSDGLVWTFYIRKDAKWSDGKDVTANDFIYSWKRAVDPATASDYAYYIYFIKNGEMINAGEANVDTLGVRAIDDKTLEVTLENPCQFFTEIVAFPTLVPLREDIVSANKDKWALNPSTYIGNGPYKLTSWEHDSKIIFEKNENYWDKNSIVAPKIEWYLMNDQNAILSAFKNGQVAYAKNIPTDELAAEKQAGNLKILPLLGTYYIDFVNTKAPFDNVKVRKAFSLAIDRNYLVENVKKGGETPATGFVPYGIADVNPEPDFRTTAGDYISVKPEDYEKNVAEAKRLLSEAGYPDGKGLPKITFGLNSGAGHEPIAEALQQMWKEKLGVEVEILAQEWNVFQQSRKDAAYNINRNGWIGDYMDPSTFMDIFTSGNGQNNAKYNSSKYDELISSARKETDPAKRIQLFHDAEKLLMDDAAIAPLYFYTEPVVISPKLQGVVNSKLGFVIFKWASFKQ</sequence>
<evidence type="ECO:0000256" key="3">
    <source>
        <dbReference type="ARBA" id="ARBA00022448"/>
    </source>
</evidence>
<feature type="domain" description="Solute-binding protein family 5" evidence="6">
    <location>
        <begin position="75"/>
        <end position="463"/>
    </location>
</feature>
<evidence type="ECO:0000259" key="6">
    <source>
        <dbReference type="Pfam" id="PF00496"/>
    </source>
</evidence>
<feature type="signal peptide" evidence="5">
    <location>
        <begin position="1"/>
        <end position="19"/>
    </location>
</feature>
<feature type="chain" id="PRO_5038688125" evidence="5">
    <location>
        <begin position="20"/>
        <end position="541"/>
    </location>
</feature>
<reference evidence="8" key="1">
    <citation type="submission" date="2018-11" db="EMBL/GenBank/DDBJ databases">
        <title>Genome sequencing of a novel mesophilic and cellulolytic organism within the genus Hungateiclostridium.</title>
        <authorList>
            <person name="Rettenmaier R."/>
            <person name="Liebl W."/>
            <person name="Zverlov V."/>
        </authorList>
    </citation>
    <scope>NUCLEOTIDE SEQUENCE [LARGE SCALE GENOMIC DNA]</scope>
    <source>
        <strain evidence="8">N2K1</strain>
    </source>
</reference>
<dbReference type="InterPro" id="IPR039424">
    <property type="entry name" value="SBP_5"/>
</dbReference>
<evidence type="ECO:0000256" key="1">
    <source>
        <dbReference type="ARBA" id="ARBA00004193"/>
    </source>
</evidence>
<dbReference type="FunFam" id="3.10.105.10:FF:000001">
    <property type="entry name" value="Oligopeptide ABC transporter, oligopeptide-binding protein"/>
    <property type="match status" value="1"/>
</dbReference>
<dbReference type="SUPFAM" id="SSF53850">
    <property type="entry name" value="Periplasmic binding protein-like II"/>
    <property type="match status" value="1"/>
</dbReference>
<dbReference type="PROSITE" id="PS51257">
    <property type="entry name" value="PROKAR_LIPOPROTEIN"/>
    <property type="match status" value="1"/>
</dbReference>
<dbReference type="PANTHER" id="PTHR30290:SF10">
    <property type="entry name" value="PERIPLASMIC OLIGOPEPTIDE-BINDING PROTEIN-RELATED"/>
    <property type="match status" value="1"/>
</dbReference>
<evidence type="ECO:0000256" key="4">
    <source>
        <dbReference type="ARBA" id="ARBA00022729"/>
    </source>
</evidence>
<dbReference type="AlphaFoldDB" id="A0A4Q0I357"/>
<evidence type="ECO:0000256" key="2">
    <source>
        <dbReference type="ARBA" id="ARBA00005695"/>
    </source>
</evidence>
<dbReference type="PIRSF" id="PIRSF002741">
    <property type="entry name" value="MppA"/>
    <property type="match status" value="1"/>
</dbReference>
<dbReference type="CDD" id="cd08504">
    <property type="entry name" value="PBP2_OppA"/>
    <property type="match status" value="1"/>
</dbReference>